<dbReference type="SMART" id="SM00894">
    <property type="entry name" value="Excalibur"/>
    <property type="match status" value="1"/>
</dbReference>
<evidence type="ECO:0000313" key="2">
    <source>
        <dbReference type="EMBL" id="WPF87977.1"/>
    </source>
</evidence>
<organism evidence="2">
    <name type="scientific">Cyanobacterium aponinum AL20115</name>
    <dbReference type="NCBI Taxonomy" id="3090662"/>
    <lineage>
        <taxon>Bacteria</taxon>
        <taxon>Bacillati</taxon>
        <taxon>Cyanobacteriota</taxon>
        <taxon>Cyanophyceae</taxon>
        <taxon>Oscillatoriophycideae</taxon>
        <taxon>Chroococcales</taxon>
        <taxon>Geminocystaceae</taxon>
        <taxon>Cyanobacterium</taxon>
    </lineage>
</organism>
<dbReference type="RefSeq" id="WP_190361333.1">
    <property type="nucleotide sequence ID" value="NZ_CP138348.1"/>
</dbReference>
<sequence>MSRTIKKTIIFASMIILLNISTNIIVKAETIDKNSQNFSLSREKKENLYSQKPSKKLPPCANADCDCKDFKTQVEAQQVLNAFSGDPHRLDRDKDGVACEHLP</sequence>
<dbReference type="EMBL" id="CP138348">
    <property type="protein sequence ID" value="WPF87977.1"/>
    <property type="molecule type" value="Genomic_DNA"/>
</dbReference>
<dbReference type="Pfam" id="PF05901">
    <property type="entry name" value="Excalibur"/>
    <property type="match status" value="1"/>
</dbReference>
<dbReference type="AlphaFoldDB" id="A0AAF0ZGC3"/>
<name>A0AAF0ZGC3_9CHRO</name>
<proteinExistence type="predicted"/>
<evidence type="ECO:0000259" key="1">
    <source>
        <dbReference type="SMART" id="SM00894"/>
    </source>
</evidence>
<dbReference type="InterPro" id="IPR008613">
    <property type="entry name" value="Excalibur_Ca-bd_domain"/>
</dbReference>
<protein>
    <submittedName>
        <fullName evidence="2">Excalibur calcium-binding domain-containing protein</fullName>
    </submittedName>
</protein>
<accession>A0AAF0ZGC3</accession>
<feature type="domain" description="Excalibur calcium-binding" evidence="1">
    <location>
        <begin position="63"/>
        <end position="100"/>
    </location>
</feature>
<reference evidence="2" key="1">
    <citation type="submission" date="2023-11" db="EMBL/GenBank/DDBJ databases">
        <title>Genome sequence of Cyanobacterium aponinum BCRC AL20115.</title>
        <authorList>
            <person name="Chang H.-Y."/>
            <person name="Lin K.-M."/>
            <person name="Hsueh H.-T."/>
            <person name="Chu H.-A."/>
            <person name="Kuo C.-H."/>
        </authorList>
    </citation>
    <scope>NUCLEOTIDE SEQUENCE</scope>
    <source>
        <strain evidence="2">AL20115</strain>
    </source>
</reference>
<gene>
    <name evidence="2" type="ORF">SAY89_14415</name>
</gene>